<sequence>MAVQKSKVTRSRRGMRRSHDSLRSATLSTDQVSGERHVRHQMTADGFYKGRLVKDLRKPIKEDEEQTEE</sequence>
<organism evidence="7 8">
    <name type="scientific">SAR86 cluster bacterium</name>
    <dbReference type="NCBI Taxonomy" id="2030880"/>
    <lineage>
        <taxon>Bacteria</taxon>
        <taxon>Pseudomonadati</taxon>
        <taxon>Pseudomonadota</taxon>
        <taxon>Gammaproteobacteria</taxon>
        <taxon>SAR86 cluster</taxon>
    </lineage>
</organism>
<dbReference type="Pfam" id="PF01783">
    <property type="entry name" value="Ribosomal_L32p"/>
    <property type="match status" value="1"/>
</dbReference>
<evidence type="ECO:0000256" key="4">
    <source>
        <dbReference type="ARBA" id="ARBA00035178"/>
    </source>
</evidence>
<feature type="region of interest" description="Disordered" evidence="6">
    <location>
        <begin position="1"/>
        <end position="37"/>
    </location>
</feature>
<comment type="caution">
    <text evidence="7">The sequence shown here is derived from an EMBL/GenBank/DDBJ whole genome shotgun (WGS) entry which is preliminary data.</text>
</comment>
<dbReference type="GO" id="GO:0006412">
    <property type="term" value="P:translation"/>
    <property type="evidence" value="ECO:0007669"/>
    <property type="project" value="UniProtKB-UniRule"/>
</dbReference>
<accession>A0A520M4I4</accession>
<dbReference type="PANTHER" id="PTHR35534">
    <property type="entry name" value="50S RIBOSOMAL PROTEIN L32"/>
    <property type="match status" value="1"/>
</dbReference>
<dbReference type="HAMAP" id="MF_00340">
    <property type="entry name" value="Ribosomal_bL32"/>
    <property type="match status" value="1"/>
</dbReference>
<dbReference type="EMBL" id="SHBM01000056">
    <property type="protein sequence ID" value="RZO16150.1"/>
    <property type="molecule type" value="Genomic_DNA"/>
</dbReference>
<gene>
    <name evidence="5" type="primary">rpmF</name>
    <name evidence="7" type="ORF">EVB00_03335</name>
</gene>
<evidence type="ECO:0000256" key="5">
    <source>
        <dbReference type="HAMAP-Rule" id="MF_00340"/>
    </source>
</evidence>
<comment type="similarity">
    <text evidence="1 5">Belongs to the bacterial ribosomal protein bL32 family.</text>
</comment>
<keyword evidence="3 5" id="KW-0687">Ribonucleoprotein</keyword>
<keyword evidence="2 5" id="KW-0689">Ribosomal protein</keyword>
<protein>
    <recommendedName>
        <fullName evidence="4 5">Large ribosomal subunit protein bL32</fullName>
    </recommendedName>
</protein>
<dbReference type="InterPro" id="IPR044957">
    <property type="entry name" value="Ribosomal_bL32_bact"/>
</dbReference>
<dbReference type="PANTHER" id="PTHR35534:SF1">
    <property type="entry name" value="LARGE RIBOSOMAL SUBUNIT PROTEIN BL32"/>
    <property type="match status" value="1"/>
</dbReference>
<dbReference type="GO" id="GO:0015934">
    <property type="term" value="C:large ribosomal subunit"/>
    <property type="evidence" value="ECO:0007669"/>
    <property type="project" value="InterPro"/>
</dbReference>
<dbReference type="Proteomes" id="UP000318359">
    <property type="component" value="Unassembled WGS sequence"/>
</dbReference>
<feature type="compositionally biased region" description="Basic residues" evidence="6">
    <location>
        <begin position="7"/>
        <end position="16"/>
    </location>
</feature>
<proteinExistence type="inferred from homology"/>
<evidence type="ECO:0000256" key="6">
    <source>
        <dbReference type="SAM" id="MobiDB-lite"/>
    </source>
</evidence>
<evidence type="ECO:0000256" key="2">
    <source>
        <dbReference type="ARBA" id="ARBA00022980"/>
    </source>
</evidence>
<evidence type="ECO:0000313" key="7">
    <source>
        <dbReference type="EMBL" id="RZO16150.1"/>
    </source>
</evidence>
<dbReference type="GO" id="GO:0003735">
    <property type="term" value="F:structural constituent of ribosome"/>
    <property type="evidence" value="ECO:0007669"/>
    <property type="project" value="InterPro"/>
</dbReference>
<dbReference type="SUPFAM" id="SSF57829">
    <property type="entry name" value="Zn-binding ribosomal proteins"/>
    <property type="match status" value="1"/>
</dbReference>
<dbReference type="AlphaFoldDB" id="A0A520M4I4"/>
<evidence type="ECO:0000313" key="8">
    <source>
        <dbReference type="Proteomes" id="UP000318359"/>
    </source>
</evidence>
<dbReference type="InterPro" id="IPR011332">
    <property type="entry name" value="Ribosomal_zn-bd"/>
</dbReference>
<evidence type="ECO:0000256" key="3">
    <source>
        <dbReference type="ARBA" id="ARBA00023274"/>
    </source>
</evidence>
<reference evidence="7 8" key="1">
    <citation type="submission" date="2019-02" db="EMBL/GenBank/DDBJ databases">
        <title>Prokaryotic population dynamics and viral predation in marine succession experiment using metagenomics: the confinement effect.</title>
        <authorList>
            <person name="Haro-Moreno J.M."/>
            <person name="Rodriguez-Valera F."/>
            <person name="Lopez-Perez M."/>
        </authorList>
    </citation>
    <scope>NUCLEOTIDE SEQUENCE [LARGE SCALE GENOMIC DNA]</scope>
    <source>
        <strain evidence="7">MED-G167</strain>
    </source>
</reference>
<name>A0A520M4I4_9GAMM</name>
<evidence type="ECO:0000256" key="1">
    <source>
        <dbReference type="ARBA" id="ARBA00008560"/>
    </source>
</evidence>
<feature type="compositionally biased region" description="Polar residues" evidence="6">
    <location>
        <begin position="23"/>
        <end position="32"/>
    </location>
</feature>
<dbReference type="InterPro" id="IPR002677">
    <property type="entry name" value="Ribosomal_bL32"/>
</dbReference>
<dbReference type="NCBIfam" id="TIGR01031">
    <property type="entry name" value="rpmF_bact"/>
    <property type="match status" value="1"/>
</dbReference>